<evidence type="ECO:0000313" key="1">
    <source>
        <dbReference type="EMBL" id="QRW25284.1"/>
    </source>
</evidence>
<reference evidence="1" key="1">
    <citation type="submission" date="2020-05" db="EMBL/GenBank/DDBJ databases">
        <title>Evolutionary and genomic comparisons of hybrid uninucleate and nonhybrid Rhizoctonia fungi.</title>
        <authorList>
            <person name="Li C."/>
            <person name="Chen X."/>
        </authorList>
    </citation>
    <scope>NUCLEOTIDE SEQUENCE</scope>
    <source>
        <strain evidence="1">AG-1 IA</strain>
    </source>
</reference>
<dbReference type="GeneID" id="67029512"/>
<name>A0A8H8T1E5_9AGAM</name>
<protein>
    <submittedName>
        <fullName evidence="1">Uncharacterized protein</fullName>
    </submittedName>
</protein>
<dbReference type="KEGG" id="rsx:RhiXN_07233"/>
<organism evidence="1 2">
    <name type="scientific">Rhizoctonia solani</name>
    <dbReference type="NCBI Taxonomy" id="456999"/>
    <lineage>
        <taxon>Eukaryota</taxon>
        <taxon>Fungi</taxon>
        <taxon>Dikarya</taxon>
        <taxon>Basidiomycota</taxon>
        <taxon>Agaricomycotina</taxon>
        <taxon>Agaricomycetes</taxon>
        <taxon>Cantharellales</taxon>
        <taxon>Ceratobasidiaceae</taxon>
        <taxon>Rhizoctonia</taxon>
    </lineage>
</organism>
<evidence type="ECO:0000313" key="2">
    <source>
        <dbReference type="Proteomes" id="UP000650533"/>
    </source>
</evidence>
<dbReference type="RefSeq" id="XP_043185521.1">
    <property type="nucleotide sequence ID" value="XM_043327049.1"/>
</dbReference>
<proteinExistence type="predicted"/>
<dbReference type="Proteomes" id="UP000650533">
    <property type="component" value="Chromosome 13"/>
</dbReference>
<accession>A0A8H8T1E5</accession>
<dbReference type="AlphaFoldDB" id="A0A8H8T1E5"/>
<gene>
    <name evidence="1" type="ORF">RhiXN_07233</name>
</gene>
<dbReference type="EMBL" id="CP059670">
    <property type="protein sequence ID" value="QRW25284.1"/>
    <property type="molecule type" value="Genomic_DNA"/>
</dbReference>
<sequence length="83" mass="8853">MMGGQYDSSGGDGGAGNPVVANAKTIIITSKLLNLMLGVRAYAAVKNTVTVRSTRTLRAVQRSFLGRIVNGVHRDDPTFVFWG</sequence>